<evidence type="ECO:0000313" key="2">
    <source>
        <dbReference type="EMBL" id="KAF2575854.1"/>
    </source>
</evidence>
<feature type="compositionally biased region" description="Basic and acidic residues" evidence="1">
    <location>
        <begin position="130"/>
        <end position="167"/>
    </location>
</feature>
<protein>
    <submittedName>
        <fullName evidence="2">Uncharacterized protein</fullName>
    </submittedName>
</protein>
<reference evidence="2" key="1">
    <citation type="submission" date="2019-12" db="EMBL/GenBank/DDBJ databases">
        <title>Genome sequencing and annotation of Brassica cretica.</title>
        <authorList>
            <person name="Studholme D.J."/>
            <person name="Sarris P.F."/>
        </authorList>
    </citation>
    <scope>NUCLEOTIDE SEQUENCE</scope>
    <source>
        <strain evidence="2">PFS-102/07</strain>
        <tissue evidence="2">Leaf</tissue>
    </source>
</reference>
<comment type="caution">
    <text evidence="2">The sequence shown here is derived from an EMBL/GenBank/DDBJ whole genome shotgun (WGS) entry which is preliminary data.</text>
</comment>
<sequence>MQFQGWDPGGSGLIRRWENRIQVNKIKEICTRRWFCGNKEAIDLVWVYWMREISGRDPIWILSRLMEWKRETCYKGVVINGELGLHENDRVQRGYHGKGKGKMFEENDIKWVRVPDRGSKRSSPYCITNRGEEGNSRHRSSRSEGSRSNSHEDKGRHYTRRERSPLRSVREDVFEEGEIKSNLKSTQCTAREEEEKMIKILLYEKLCGGNASHPTRARKGSLRSDRTRAPLGRYVATELEPELGRYIATELEPKFGRYVATELF</sequence>
<name>A0A8S9J1A9_BRACR</name>
<gene>
    <name evidence="2" type="ORF">F2Q70_00003086</name>
</gene>
<evidence type="ECO:0000256" key="1">
    <source>
        <dbReference type="SAM" id="MobiDB-lite"/>
    </source>
</evidence>
<feature type="region of interest" description="Disordered" evidence="1">
    <location>
        <begin position="116"/>
        <end position="167"/>
    </location>
</feature>
<dbReference type="EMBL" id="QGKY02001015">
    <property type="protein sequence ID" value="KAF2575854.1"/>
    <property type="molecule type" value="Genomic_DNA"/>
</dbReference>
<accession>A0A8S9J1A9</accession>
<organism evidence="2">
    <name type="scientific">Brassica cretica</name>
    <name type="common">Mustard</name>
    <dbReference type="NCBI Taxonomy" id="69181"/>
    <lineage>
        <taxon>Eukaryota</taxon>
        <taxon>Viridiplantae</taxon>
        <taxon>Streptophyta</taxon>
        <taxon>Embryophyta</taxon>
        <taxon>Tracheophyta</taxon>
        <taxon>Spermatophyta</taxon>
        <taxon>Magnoliopsida</taxon>
        <taxon>eudicotyledons</taxon>
        <taxon>Gunneridae</taxon>
        <taxon>Pentapetalae</taxon>
        <taxon>rosids</taxon>
        <taxon>malvids</taxon>
        <taxon>Brassicales</taxon>
        <taxon>Brassicaceae</taxon>
        <taxon>Brassiceae</taxon>
        <taxon>Brassica</taxon>
    </lineage>
</organism>
<proteinExistence type="predicted"/>
<dbReference type="AlphaFoldDB" id="A0A8S9J1A9"/>